<gene>
    <name evidence="1" type="ORF">BZG02_01275</name>
</gene>
<dbReference type="EMBL" id="MVDD01000001">
    <property type="protein sequence ID" value="PKQ65665.1"/>
    <property type="molecule type" value="Genomic_DNA"/>
</dbReference>
<dbReference type="RefSeq" id="WP_101259599.1">
    <property type="nucleotide sequence ID" value="NZ_MVDD01000001.1"/>
</dbReference>
<organism evidence="1 2">
    <name type="scientific">Labilibaculum filiforme</name>
    <dbReference type="NCBI Taxonomy" id="1940526"/>
    <lineage>
        <taxon>Bacteria</taxon>
        <taxon>Pseudomonadati</taxon>
        <taxon>Bacteroidota</taxon>
        <taxon>Bacteroidia</taxon>
        <taxon>Marinilabiliales</taxon>
        <taxon>Marinifilaceae</taxon>
        <taxon>Labilibaculum</taxon>
    </lineage>
</organism>
<reference evidence="1 2" key="1">
    <citation type="journal article" date="2017" name="Front. Microbiol.">
        <title>Labilibaculum manganireducens gen. nov., sp. nov. and Labilibaculum filiforme sp. nov., Novel Bacteroidetes Isolated from Subsurface Sediments of the Baltic Sea.</title>
        <authorList>
            <person name="Vandieken V."/>
            <person name="Marshall I.P."/>
            <person name="Niemann H."/>
            <person name="Engelen B."/>
            <person name="Cypionka H."/>
        </authorList>
    </citation>
    <scope>NUCLEOTIDE SEQUENCE [LARGE SCALE GENOMIC DNA]</scope>
    <source>
        <strain evidence="1 2">59.16B</strain>
    </source>
</reference>
<sequence>MNWKDITYLKSGSEIQKQAFKCLNTLQIFDLLAAHSPILTGTIPIGISIDSSDLDIACNYMDADKFEKKIQSLFGEQKEFKIQQKEKNGYWVVIATFNFQNFPIELFGSLFPPTSQNSYRHMLIEHRILQLLGEDFKQQIIHLKQNGLKTEPAFAKLFQLDGDPFQQLLEMDDLTDTEILQQWNRS</sequence>
<dbReference type="InterPro" id="IPR025365">
    <property type="entry name" value="DUF4269"/>
</dbReference>
<name>A0A2N3I5T4_9BACT</name>
<dbReference type="Pfam" id="PF14091">
    <property type="entry name" value="DUF4269"/>
    <property type="match status" value="1"/>
</dbReference>
<evidence type="ECO:0000313" key="2">
    <source>
        <dbReference type="Proteomes" id="UP000233535"/>
    </source>
</evidence>
<accession>A0A2N3I5T4</accession>
<keyword evidence="2" id="KW-1185">Reference proteome</keyword>
<dbReference type="AlphaFoldDB" id="A0A2N3I5T4"/>
<comment type="caution">
    <text evidence="1">The sequence shown here is derived from an EMBL/GenBank/DDBJ whole genome shotgun (WGS) entry which is preliminary data.</text>
</comment>
<dbReference type="Proteomes" id="UP000233535">
    <property type="component" value="Unassembled WGS sequence"/>
</dbReference>
<proteinExistence type="predicted"/>
<evidence type="ECO:0008006" key="3">
    <source>
        <dbReference type="Google" id="ProtNLM"/>
    </source>
</evidence>
<evidence type="ECO:0000313" key="1">
    <source>
        <dbReference type="EMBL" id="PKQ65665.1"/>
    </source>
</evidence>
<dbReference type="OrthoDB" id="6402248at2"/>
<protein>
    <recommendedName>
        <fullName evidence="3">Diadenosine tetraphosphate hydrolase</fullName>
    </recommendedName>
</protein>